<dbReference type="PANTHER" id="PTHR24403:SF36">
    <property type="entry name" value="ZINC FINGER PROTEIN 335"/>
    <property type="match status" value="1"/>
</dbReference>
<evidence type="ECO:0000256" key="1">
    <source>
        <dbReference type="ARBA" id="ARBA00022723"/>
    </source>
</evidence>
<feature type="compositionally biased region" description="Low complexity" evidence="6">
    <location>
        <begin position="24"/>
        <end position="44"/>
    </location>
</feature>
<dbReference type="Ensembl" id="ENSCCRT00020083724.1">
    <property type="protein sequence ID" value="ENSCCRP00020076364.1"/>
    <property type="gene ID" value="ENSCCRG00020035519.1"/>
</dbReference>
<dbReference type="FunFam" id="3.30.160.60:FF:000444">
    <property type="entry name" value="Zinc finger protein 335"/>
    <property type="match status" value="1"/>
</dbReference>
<dbReference type="GO" id="GO:0000978">
    <property type="term" value="F:RNA polymerase II cis-regulatory region sequence-specific DNA binding"/>
    <property type="evidence" value="ECO:0007669"/>
    <property type="project" value="TreeGrafter"/>
</dbReference>
<keyword evidence="7" id="KW-0812">Transmembrane</keyword>
<name>A0A8C2IA31_CYPCA</name>
<dbReference type="InterPro" id="IPR013087">
    <property type="entry name" value="Znf_C2H2_type"/>
</dbReference>
<dbReference type="InterPro" id="IPR036236">
    <property type="entry name" value="Znf_C2H2_sf"/>
</dbReference>
<dbReference type="Gene3D" id="3.30.160.60">
    <property type="entry name" value="Classic Zinc Finger"/>
    <property type="match status" value="8"/>
</dbReference>
<feature type="compositionally biased region" description="Polar residues" evidence="6">
    <location>
        <begin position="433"/>
        <end position="448"/>
    </location>
</feature>
<keyword evidence="7" id="KW-1133">Transmembrane helix</keyword>
<proteinExistence type="predicted"/>
<feature type="compositionally biased region" description="Low complexity" evidence="6">
    <location>
        <begin position="409"/>
        <end position="428"/>
    </location>
</feature>
<feature type="region of interest" description="Disordered" evidence="6">
    <location>
        <begin position="397"/>
        <end position="459"/>
    </location>
</feature>
<feature type="domain" description="C2H2-type" evidence="8">
    <location>
        <begin position="639"/>
        <end position="666"/>
    </location>
</feature>
<evidence type="ECO:0000256" key="2">
    <source>
        <dbReference type="ARBA" id="ARBA00022737"/>
    </source>
</evidence>
<dbReference type="FunFam" id="3.30.160.60:FF:004444">
    <property type="match status" value="1"/>
</dbReference>
<feature type="domain" description="C2H2-type" evidence="8">
    <location>
        <begin position="902"/>
        <end position="929"/>
    </location>
</feature>
<dbReference type="FunFam" id="3.30.160.60:FF:003059">
    <property type="entry name" value="Zinc finger protein 335"/>
    <property type="match status" value="1"/>
</dbReference>
<feature type="domain" description="C2H2-type" evidence="8">
    <location>
        <begin position="846"/>
        <end position="873"/>
    </location>
</feature>
<dbReference type="Pfam" id="PF00096">
    <property type="entry name" value="zf-C2H2"/>
    <property type="match status" value="1"/>
</dbReference>
<evidence type="ECO:0000256" key="3">
    <source>
        <dbReference type="ARBA" id="ARBA00022771"/>
    </source>
</evidence>
<dbReference type="InterPro" id="IPR017956">
    <property type="entry name" value="AT_hook_DNA-bd_motif"/>
</dbReference>
<dbReference type="GO" id="GO:0045944">
    <property type="term" value="P:positive regulation of transcription by RNA polymerase II"/>
    <property type="evidence" value="ECO:0007669"/>
    <property type="project" value="TreeGrafter"/>
</dbReference>
<keyword evidence="1" id="KW-0479">Metal-binding</keyword>
<dbReference type="GO" id="GO:0005634">
    <property type="term" value="C:nucleus"/>
    <property type="evidence" value="ECO:0007669"/>
    <property type="project" value="TreeGrafter"/>
</dbReference>
<feature type="domain" description="C2H2-type" evidence="8">
    <location>
        <begin position="608"/>
        <end position="630"/>
    </location>
</feature>
<evidence type="ECO:0000313" key="9">
    <source>
        <dbReference type="Ensembl" id="ENSCCRP00020076364.1"/>
    </source>
</evidence>
<dbReference type="FunFam" id="3.30.160.60:FF:003237">
    <property type="entry name" value="Si:ch211-269m15.3"/>
    <property type="match status" value="1"/>
</dbReference>
<feature type="compositionally biased region" description="Basic and acidic residues" evidence="6">
    <location>
        <begin position="287"/>
        <end position="303"/>
    </location>
</feature>
<dbReference type="AlphaFoldDB" id="A0A8C2IA31"/>
<evidence type="ECO:0000256" key="7">
    <source>
        <dbReference type="SAM" id="Phobius"/>
    </source>
</evidence>
<feature type="domain" description="C2H2-type" evidence="8">
    <location>
        <begin position="487"/>
        <end position="514"/>
    </location>
</feature>
<dbReference type="GO" id="GO:0050769">
    <property type="term" value="P:positive regulation of neurogenesis"/>
    <property type="evidence" value="ECO:0007669"/>
    <property type="project" value="TreeGrafter"/>
</dbReference>
<dbReference type="PANTHER" id="PTHR24403">
    <property type="entry name" value="ZINC FINGER PROTEIN"/>
    <property type="match status" value="1"/>
</dbReference>
<protein>
    <submittedName>
        <fullName evidence="9">Zinc finger protein 335</fullName>
    </submittedName>
</protein>
<feature type="transmembrane region" description="Helical" evidence="7">
    <location>
        <begin position="329"/>
        <end position="352"/>
    </location>
</feature>
<evidence type="ECO:0000256" key="6">
    <source>
        <dbReference type="SAM" id="MobiDB-lite"/>
    </source>
</evidence>
<evidence type="ECO:0000256" key="5">
    <source>
        <dbReference type="PROSITE-ProRule" id="PRU00042"/>
    </source>
</evidence>
<dbReference type="GO" id="GO:0008270">
    <property type="term" value="F:zinc ion binding"/>
    <property type="evidence" value="ECO:0007669"/>
    <property type="project" value="UniProtKB-KW"/>
</dbReference>
<feature type="domain" description="C2H2-type" evidence="8">
    <location>
        <begin position="667"/>
        <end position="695"/>
    </location>
</feature>
<feature type="region of interest" description="Disordered" evidence="6">
    <location>
        <begin position="1"/>
        <end position="57"/>
    </location>
</feature>
<feature type="domain" description="C2H2-type" evidence="8">
    <location>
        <begin position="580"/>
        <end position="607"/>
    </location>
</feature>
<evidence type="ECO:0000256" key="4">
    <source>
        <dbReference type="ARBA" id="ARBA00022833"/>
    </source>
</evidence>
<evidence type="ECO:0000259" key="8">
    <source>
        <dbReference type="PROSITE" id="PS50157"/>
    </source>
</evidence>
<dbReference type="SMART" id="SM00355">
    <property type="entry name" value="ZnF_C2H2"/>
    <property type="match status" value="13"/>
</dbReference>
<organism evidence="9 10">
    <name type="scientific">Cyprinus carpio</name>
    <name type="common">Common carp</name>
    <dbReference type="NCBI Taxonomy" id="7962"/>
    <lineage>
        <taxon>Eukaryota</taxon>
        <taxon>Metazoa</taxon>
        <taxon>Chordata</taxon>
        <taxon>Craniata</taxon>
        <taxon>Vertebrata</taxon>
        <taxon>Euteleostomi</taxon>
        <taxon>Actinopterygii</taxon>
        <taxon>Neopterygii</taxon>
        <taxon>Teleostei</taxon>
        <taxon>Ostariophysi</taxon>
        <taxon>Cypriniformes</taxon>
        <taxon>Cyprinidae</taxon>
        <taxon>Cyprininae</taxon>
        <taxon>Cyprinus</taxon>
    </lineage>
</organism>
<keyword evidence="3 5" id="KW-0863">Zinc-finger</keyword>
<dbReference type="Proteomes" id="UP000694701">
    <property type="component" value="Unplaced"/>
</dbReference>
<keyword evidence="2" id="KW-0677">Repeat</keyword>
<dbReference type="PROSITE" id="PS00028">
    <property type="entry name" value="ZINC_FINGER_C2H2_1"/>
    <property type="match status" value="7"/>
</dbReference>
<accession>A0A8C2IA31</accession>
<feature type="compositionally biased region" description="Acidic residues" evidence="6">
    <location>
        <begin position="1"/>
        <end position="10"/>
    </location>
</feature>
<sequence>MDSEDMEVESSSDVGHSGMEEPSESGMGMESSEAMSADSSDAAAPPAPAPESDCHVGQSSEGIVFIPETSSSTDVRRVHLPDSSSVAQSTSVSSVSTVTQSVLVSESVQVLVHSSAVSEGGMMVSDSTASTSSDLGSAIDKIIESTIGPDIMNGCIAVTSAEDGSAETTQYLILQGPDDGAPMVAQMSSSALSSRIAVEALADGPTSTCLDQPEVVESGVVVESGHRTPDMAELEEMMEVVIVQQFKCKMCPYKSVSKDTLINHMRDKHFKLPGGPGQKKRGRGRPRKSESRARTVAEVKKEEPPEEEEDDIIDAGALDDQGQWRAVCILYISFPFFFFFYLSGFCIQVTVIISQLMKRPGPDWLPVTALLLLPALHHLPLPHGNGPEGQWESLAASQTNNAGDPQAPEEASSSGLENGSSSLSNGSAVEPAVSQSDSENKDPSSNTGPDDLEFLPKKRGRPSKRFLQKKYKKYMNRKSLKPLLRPHNCWICGSRFLSQEDLRFHVDSHEGNDPERFKCLQCSYRCKRWSSLKEHMFNHEGTKPYKCEVCDYSSVYKKDVIRHSAQSCVKPSQVPKVSEFPCPICCRVYPMQKRLTQHMKTHSTEKPHMCDKCGKSFKKRYTFKMHLLTHIQNCGNSMFKCEFCEYTCNDKKHLLNHQLSHTNDKPFKCEECKYSTSKEDFLVSHIAIKHTGEKPFSCDMCHFMTRHRKNLRLHVQCRHPEAFDEWSQSHPEEPIRRRQMPVFSMQQIEELRLQHETQGFQETISLGNTSVSQDALGNTTIIYEQAQTSDLSAQNALDLLLNMRNARELQVLFTDKILLLQLSSEAPGSPSLCPSPPSQQLNTKRFSCRICMEAFHGRSDMENHKRAHIDPKTFKCPDCDFTAPSWPEVKSHMGMHAYLRPHKCNSCSFASKNKKDLRRHMMTHTNEKPYACQVCGQRFNRNGHLKFHMERLHTQEPSPRKTRSVPSQQTIIVNSDEEALATLQNLQAGQAVISPERLQQALGQEHIIVAQDQTLSDQEEATYIQQITTVDGQTVQHLMTGDNQVQYIISQDGVQHLLPREYVVVSEGNHIQMEDGRIAHIQYEHDGTFLQEMAHQYVPLPEGLLCLPAQSQEHVGDSRRQAVTLGELDRAVEGP</sequence>
<keyword evidence="7" id="KW-0472">Membrane</keyword>
<dbReference type="SUPFAM" id="SSF57667">
    <property type="entry name" value="beta-beta-alpha zinc fingers"/>
    <property type="match status" value="6"/>
</dbReference>
<reference evidence="9" key="1">
    <citation type="submission" date="2025-08" db="UniProtKB">
        <authorList>
            <consortium name="Ensembl"/>
        </authorList>
    </citation>
    <scope>IDENTIFICATION</scope>
</reference>
<dbReference type="PROSITE" id="PS50157">
    <property type="entry name" value="ZINC_FINGER_C2H2_2"/>
    <property type="match status" value="9"/>
</dbReference>
<keyword evidence="4" id="KW-0862">Zinc</keyword>
<feature type="domain" description="C2H2-type" evidence="8">
    <location>
        <begin position="517"/>
        <end position="544"/>
    </location>
</feature>
<evidence type="ECO:0000313" key="10">
    <source>
        <dbReference type="Proteomes" id="UP000694701"/>
    </source>
</evidence>
<dbReference type="SMART" id="SM00384">
    <property type="entry name" value="AT_hook"/>
    <property type="match status" value="2"/>
</dbReference>
<feature type="region of interest" description="Disordered" evidence="6">
    <location>
        <begin position="267"/>
        <end position="312"/>
    </location>
</feature>
<feature type="domain" description="C2H2-type" evidence="8">
    <location>
        <begin position="930"/>
        <end position="958"/>
    </location>
</feature>
<dbReference type="GO" id="GO:0007420">
    <property type="term" value="P:brain development"/>
    <property type="evidence" value="ECO:0007669"/>
    <property type="project" value="TreeGrafter"/>
</dbReference>
<dbReference type="InterPro" id="IPR050688">
    <property type="entry name" value="Zinc_finger/UBP_domain"/>
</dbReference>